<reference evidence="1" key="1">
    <citation type="journal article" date="2021" name="Proc. Natl. Acad. Sci. U.S.A.">
        <title>A Catalog of Tens of Thousands of Viruses from Human Metagenomes Reveals Hidden Associations with Chronic Diseases.</title>
        <authorList>
            <person name="Tisza M.J."/>
            <person name="Buck C.B."/>
        </authorList>
    </citation>
    <scope>NUCLEOTIDE SEQUENCE</scope>
    <source>
        <strain evidence="1">CtUTL4</strain>
    </source>
</reference>
<accession>A0A8S5S5E7</accession>
<proteinExistence type="predicted"/>
<organism evidence="1">
    <name type="scientific">Microviridae sp. ctUTL4</name>
    <dbReference type="NCBI Taxonomy" id="2827643"/>
    <lineage>
        <taxon>Viruses</taxon>
        <taxon>Monodnaviria</taxon>
        <taxon>Sangervirae</taxon>
        <taxon>Phixviricota</taxon>
        <taxon>Malgrandaviricetes</taxon>
        <taxon>Petitvirales</taxon>
        <taxon>Microviridae</taxon>
    </lineage>
</organism>
<dbReference type="EMBL" id="BK032521">
    <property type="protein sequence ID" value="DAF45887.1"/>
    <property type="molecule type" value="Genomic_DNA"/>
</dbReference>
<name>A0A8S5S5E7_9VIRU</name>
<protein>
    <submittedName>
        <fullName evidence="1">Uncharacterized protein</fullName>
    </submittedName>
</protein>
<sequence>MTGTRPKVVVCGFADTKELDAKEGYAPSIAPSAFKRHAGLKILLDYNQLVAANKIFRIEHIM</sequence>
<evidence type="ECO:0000313" key="1">
    <source>
        <dbReference type="EMBL" id="DAF45887.1"/>
    </source>
</evidence>